<keyword evidence="3 11" id="KW-0004">4Fe-4S</keyword>
<evidence type="ECO:0000256" key="9">
    <source>
        <dbReference type="ARBA" id="ARBA00023004"/>
    </source>
</evidence>
<keyword evidence="7 11" id="KW-0521">NADP</keyword>
<dbReference type="Pfam" id="PF07992">
    <property type="entry name" value="Pyr_redox_2"/>
    <property type="match status" value="1"/>
</dbReference>
<keyword evidence="11" id="KW-0285">Flavoprotein</keyword>
<keyword evidence="4" id="KW-0479">Metal-binding</keyword>
<evidence type="ECO:0000256" key="1">
    <source>
        <dbReference type="ARBA" id="ARBA00001974"/>
    </source>
</evidence>
<dbReference type="SUPFAM" id="SSF51971">
    <property type="entry name" value="Nucleotide-binding domain"/>
    <property type="match status" value="2"/>
</dbReference>
<evidence type="ECO:0000259" key="14">
    <source>
        <dbReference type="Pfam" id="PF14691"/>
    </source>
</evidence>
<dbReference type="GO" id="GO:0050661">
    <property type="term" value="F:NADP binding"/>
    <property type="evidence" value="ECO:0007669"/>
    <property type="project" value="TreeGrafter"/>
</dbReference>
<comment type="similarity">
    <text evidence="11">Belongs to the dihydropyrimidine dehydrogenase family.</text>
</comment>
<dbReference type="InterPro" id="IPR023753">
    <property type="entry name" value="FAD/NAD-binding_dom"/>
</dbReference>
<proteinExistence type="inferred from homology"/>
<dbReference type="EMBL" id="SUNJ01009747">
    <property type="protein sequence ID" value="TPP60171.1"/>
    <property type="molecule type" value="Genomic_DNA"/>
</dbReference>
<dbReference type="SUPFAM" id="SSF46548">
    <property type="entry name" value="alpha-helical ferredoxin"/>
    <property type="match status" value="1"/>
</dbReference>
<accession>A0A504YIC9</accession>
<evidence type="ECO:0000259" key="12">
    <source>
        <dbReference type="Pfam" id="PF01180"/>
    </source>
</evidence>
<comment type="cofactor">
    <cofactor evidence="1 11">
        <name>FAD</name>
        <dbReference type="ChEBI" id="CHEBI:57692"/>
    </cofactor>
</comment>
<dbReference type="CDD" id="cd02940">
    <property type="entry name" value="DHPD_FMN"/>
    <property type="match status" value="1"/>
</dbReference>
<keyword evidence="11" id="KW-0288">FMN</keyword>
<evidence type="ECO:0000256" key="6">
    <source>
        <dbReference type="ARBA" id="ARBA00022827"/>
    </source>
</evidence>
<evidence type="ECO:0000259" key="13">
    <source>
        <dbReference type="Pfam" id="PF07992"/>
    </source>
</evidence>
<feature type="domain" description="FAD/NAD(P)-binding" evidence="13">
    <location>
        <begin position="205"/>
        <end position="537"/>
    </location>
</feature>
<keyword evidence="16" id="KW-1185">Reference proteome</keyword>
<evidence type="ECO:0000256" key="5">
    <source>
        <dbReference type="ARBA" id="ARBA00022737"/>
    </source>
</evidence>
<comment type="function">
    <text evidence="11">Involved in pyrimidine base degradation. Catalyzes the reduction of uracil and thymine.</text>
</comment>
<dbReference type="GO" id="GO:0006212">
    <property type="term" value="P:uracil catabolic process"/>
    <property type="evidence" value="ECO:0007669"/>
    <property type="project" value="TreeGrafter"/>
</dbReference>
<dbReference type="InterPro" id="IPR028261">
    <property type="entry name" value="DPD_II"/>
</dbReference>
<comment type="catalytic activity">
    <reaction evidence="11">
        <text>5,6-dihydrouracil + NADP(+) = uracil + NADPH + H(+)</text>
        <dbReference type="Rhea" id="RHEA:18093"/>
        <dbReference type="ChEBI" id="CHEBI:15378"/>
        <dbReference type="ChEBI" id="CHEBI:15901"/>
        <dbReference type="ChEBI" id="CHEBI:17568"/>
        <dbReference type="ChEBI" id="CHEBI:57783"/>
        <dbReference type="ChEBI" id="CHEBI:58349"/>
        <dbReference type="EC" id="1.3.1.2"/>
    </reaction>
</comment>
<dbReference type="PANTHER" id="PTHR43073:SF2">
    <property type="entry name" value="DIHYDROPYRIMIDINE DEHYDROGENASE [NADP(+)]"/>
    <property type="match status" value="1"/>
</dbReference>
<evidence type="ECO:0000256" key="11">
    <source>
        <dbReference type="RuleBase" id="RU364041"/>
    </source>
</evidence>
<comment type="cofactor">
    <cofactor evidence="11">
        <name>FMN</name>
        <dbReference type="ChEBI" id="CHEBI:58210"/>
    </cofactor>
</comment>
<dbReference type="UniPathway" id="UPA00131"/>
<dbReference type="FunFam" id="3.20.20.70:FF:000027">
    <property type="entry name" value="Dihydropyrimidine dehydrogenase [NADP(+)]"/>
    <property type="match status" value="1"/>
</dbReference>
<dbReference type="GO" id="GO:0005829">
    <property type="term" value="C:cytosol"/>
    <property type="evidence" value="ECO:0007669"/>
    <property type="project" value="TreeGrafter"/>
</dbReference>
<dbReference type="InterPro" id="IPR036188">
    <property type="entry name" value="FAD/NAD-bd_sf"/>
</dbReference>
<keyword evidence="8 11" id="KW-0560">Oxidoreductase</keyword>
<dbReference type="Gene3D" id="3.50.50.60">
    <property type="entry name" value="FAD/NAD(P)-binding domain"/>
    <property type="match status" value="2"/>
</dbReference>
<comment type="caution">
    <text evidence="15">The sequence shown here is derived from an EMBL/GenBank/DDBJ whole genome shotgun (WGS) entry which is preliminary data.</text>
</comment>
<evidence type="ECO:0000256" key="8">
    <source>
        <dbReference type="ARBA" id="ARBA00023002"/>
    </source>
</evidence>
<protein>
    <recommendedName>
        <fullName evidence="11">Dihydropyrimidine dehydrogenase [NADP(+)]</fullName>
        <shortName evidence="11">DHPDHase</shortName>
        <shortName evidence="11">DPD</shortName>
        <ecNumber evidence="11">1.3.1.2</ecNumber>
    </recommendedName>
    <alternativeName>
        <fullName evidence="11">Dihydrothymine dehydrogenase</fullName>
    </alternativeName>
    <alternativeName>
        <fullName evidence="11">Dihydrouracil dehydrogenase</fullName>
    </alternativeName>
</protein>
<sequence length="1020" mass="110975">MALFRTALNKVVVRRLCSKITVDPPEVTKILALNPKVKTCAEVVPTFVTRKEKKHWKRNADKDACVYRPLTADFSDIKPTTLSEFGALREAQRCLKCADAPCQRSCPTRLNVKAFITSVSNKNYYGAAKHILSDNPLGLSCGMVCPTSDLCVGACNLAATEQGPINIAGLQQFAVERFAQMGIPQIISKEIAEASRGNPVYDTPIAMIGAGPASISCASFLARLGYRNIDIFEKSSFAGGLSSTEIPQFRLPMPVVETEVKWMLDLGVKIHFGCTLTAPENDEANKRGSEERHMSLQSLREQGYRAIFLGFGLPMPKQLGVFKGLGPANGYYTSKHFLPQVARASKPGMRRCDGCSKSHFPNLNNKRVIVLGAGDTAFDCATSALRCGAKRVFVVFRKGFTTINPVPEELELAWAEKCEFRPFLEPKRVLCEKTSDGDTEMRHLTAVEFVCTEQFENGQWTKRSGELVQIPADVVISAFGSELPSDSSTVRALGPLQLNENNLPVVNFHTMLTSEPDVWCGGDLTGLSHTTVEAANDGKIAAWYIHRKLQEDFGLIPQSTGKQGNAQNASPTGATIPLFTTPIDLVDISVEMCGMKFPNPFGLASAPPTTSAPMIRRAFEAGWGFAVTKTFCLNKDLITNVSPRIVRSQISGNLNGPEQAGFMNIELISEKTAEYWCKSITELKRDFPQQILIASIMASYSKPDWEQLCEIACEAGADALELNLSCPHGMKERGMGLACGQDATMVHDICAWVKGRVRSKPVFAKLTPNVTDIVEIASAAEQGGANGITLINTVSSIVDIRSNATAWPAVGDAMCSTSGGLSGNAIRPLALRAVIAVAKAIPDFPIMAAGGVCSADAGMEFIYAGASVLQVCSAIQNQDFTLIEDYTSGLKTCLYMKGYPEHFGKWNYQSAPVRKHQKGKPIAPNLVGLGPWFGPNKSRIDQIWSARCVETQSTVSTADYEDILTGRRVRNGGKVPQISDIRGEAQKSIGNFNRLSITEQVRHFLVQLFGIQSYGQKIRG</sequence>
<dbReference type="GO" id="GO:0017113">
    <property type="term" value="F:dihydropyrimidine dehydrogenase (NADP+) activity"/>
    <property type="evidence" value="ECO:0007669"/>
    <property type="project" value="UniProtKB-EC"/>
</dbReference>
<dbReference type="STRING" id="46835.A0A504YIC9"/>
<keyword evidence="5" id="KW-0677">Repeat</keyword>
<name>A0A504YIC9_FASGI</name>
<dbReference type="GO" id="GO:0046872">
    <property type="term" value="F:metal ion binding"/>
    <property type="evidence" value="ECO:0007669"/>
    <property type="project" value="UniProtKB-KW"/>
</dbReference>
<evidence type="ECO:0000256" key="3">
    <source>
        <dbReference type="ARBA" id="ARBA00022485"/>
    </source>
</evidence>
<dbReference type="Proteomes" id="UP000316759">
    <property type="component" value="Unassembled WGS sequence"/>
</dbReference>
<dbReference type="Gene3D" id="3.20.20.70">
    <property type="entry name" value="Aldolase class I"/>
    <property type="match status" value="1"/>
</dbReference>
<dbReference type="PANTHER" id="PTHR43073">
    <property type="entry name" value="DIHYDROPYRIMIDINE DEHYDROGENASE [NADP(+)]"/>
    <property type="match status" value="1"/>
</dbReference>
<feature type="domain" description="Dihydroorotate dehydrogenase catalytic" evidence="12">
    <location>
        <begin position="589"/>
        <end position="893"/>
    </location>
</feature>
<reference evidence="15 16" key="1">
    <citation type="submission" date="2019-04" db="EMBL/GenBank/DDBJ databases">
        <title>Annotation for the trematode Fasciola gigantica.</title>
        <authorList>
            <person name="Choi Y.-J."/>
        </authorList>
    </citation>
    <scope>NUCLEOTIDE SEQUENCE [LARGE SCALE GENOMIC DNA]</scope>
    <source>
        <strain evidence="15">Uganda_cow_1</strain>
    </source>
</reference>
<dbReference type="InterPro" id="IPR005720">
    <property type="entry name" value="Dihydroorotate_DH_cat"/>
</dbReference>
<dbReference type="GO" id="GO:0006210">
    <property type="term" value="P:thymine catabolic process"/>
    <property type="evidence" value="ECO:0007669"/>
    <property type="project" value="TreeGrafter"/>
</dbReference>
<evidence type="ECO:0000256" key="7">
    <source>
        <dbReference type="ARBA" id="ARBA00022857"/>
    </source>
</evidence>
<dbReference type="EC" id="1.3.1.2" evidence="11"/>
<feature type="domain" description="Dihydroprymidine dehydrogenase" evidence="14">
    <location>
        <begin position="74"/>
        <end position="182"/>
    </location>
</feature>
<evidence type="ECO:0000256" key="4">
    <source>
        <dbReference type="ARBA" id="ARBA00022723"/>
    </source>
</evidence>
<keyword evidence="6 11" id="KW-0274">FAD</keyword>
<dbReference type="OrthoDB" id="4327079at2759"/>
<keyword evidence="9 11" id="KW-0408">Iron</keyword>
<keyword evidence="10" id="KW-0411">Iron-sulfur</keyword>
<dbReference type="Gene3D" id="1.10.1060.10">
    <property type="entry name" value="Alpha-helical ferredoxin"/>
    <property type="match status" value="1"/>
</dbReference>
<evidence type="ECO:0000313" key="15">
    <source>
        <dbReference type="EMBL" id="TPP60171.1"/>
    </source>
</evidence>
<dbReference type="InterPro" id="IPR009051">
    <property type="entry name" value="Helical_ferredxn"/>
</dbReference>
<gene>
    <name evidence="15" type="ORF">FGIG_08161</name>
</gene>
<evidence type="ECO:0000313" key="16">
    <source>
        <dbReference type="Proteomes" id="UP000316759"/>
    </source>
</evidence>
<dbReference type="AlphaFoldDB" id="A0A504YIC9"/>
<dbReference type="InterPro" id="IPR013785">
    <property type="entry name" value="Aldolase_TIM"/>
</dbReference>
<organism evidence="15 16">
    <name type="scientific">Fasciola gigantica</name>
    <name type="common">Giant liver fluke</name>
    <dbReference type="NCBI Taxonomy" id="46835"/>
    <lineage>
        <taxon>Eukaryota</taxon>
        <taxon>Metazoa</taxon>
        <taxon>Spiralia</taxon>
        <taxon>Lophotrochozoa</taxon>
        <taxon>Platyhelminthes</taxon>
        <taxon>Trematoda</taxon>
        <taxon>Digenea</taxon>
        <taxon>Plagiorchiida</taxon>
        <taxon>Echinostomata</taxon>
        <taxon>Echinostomatoidea</taxon>
        <taxon>Fasciolidae</taxon>
        <taxon>Fasciola</taxon>
    </lineage>
</organism>
<evidence type="ECO:0000256" key="10">
    <source>
        <dbReference type="ARBA" id="ARBA00023014"/>
    </source>
</evidence>
<dbReference type="Pfam" id="PF14691">
    <property type="entry name" value="Fer4_20"/>
    <property type="match status" value="1"/>
</dbReference>
<dbReference type="SUPFAM" id="SSF51395">
    <property type="entry name" value="FMN-linked oxidoreductases"/>
    <property type="match status" value="1"/>
</dbReference>
<dbReference type="GO" id="GO:0051539">
    <property type="term" value="F:4 iron, 4 sulfur cluster binding"/>
    <property type="evidence" value="ECO:0007669"/>
    <property type="project" value="UniProtKB-KW"/>
</dbReference>
<dbReference type="GO" id="GO:0019483">
    <property type="term" value="P:beta-alanine biosynthetic process"/>
    <property type="evidence" value="ECO:0007669"/>
    <property type="project" value="UniProtKB-UniPathway"/>
</dbReference>
<dbReference type="FunFam" id="1.10.1060.10:FF:000007">
    <property type="entry name" value="Dihydropyrimidine dehydrogenase [NADP(+)]"/>
    <property type="match status" value="1"/>
</dbReference>
<dbReference type="GO" id="GO:0002058">
    <property type="term" value="F:uracil binding"/>
    <property type="evidence" value="ECO:0007669"/>
    <property type="project" value="TreeGrafter"/>
</dbReference>
<evidence type="ECO:0000256" key="2">
    <source>
        <dbReference type="ARBA" id="ARBA00004668"/>
    </source>
</evidence>
<dbReference type="Pfam" id="PF01180">
    <property type="entry name" value="DHO_dh"/>
    <property type="match status" value="1"/>
</dbReference>
<comment type="pathway">
    <text evidence="2 11">Amino-acid biosynthesis; beta-alanine biosynthesis.</text>
</comment>
<comment type="cofactor">
    <cofactor evidence="11">
        <name>[4Fe-4S] cluster</name>
        <dbReference type="ChEBI" id="CHEBI:49883"/>
    </cofactor>
    <text evidence="11">Binds 4 [4Fe-4S] clusters. Contains approximately 16 iron atoms per subunit.</text>
</comment>
<dbReference type="PRINTS" id="PR00419">
    <property type="entry name" value="ADXRDTASE"/>
</dbReference>